<dbReference type="FunFam" id="2.40.50.140:FF:000174">
    <property type="entry name" value="DNA replication licensing factor mcm10"/>
    <property type="match status" value="1"/>
</dbReference>
<reference evidence="12" key="1">
    <citation type="submission" date="2022-01" db="EMBL/GenBank/DDBJ databases">
        <authorList>
            <person name="King R."/>
        </authorList>
    </citation>
    <scope>NUCLEOTIDE SEQUENCE</scope>
</reference>
<feature type="coiled-coil region" evidence="9">
    <location>
        <begin position="883"/>
        <end position="978"/>
    </location>
</feature>
<evidence type="ECO:0000259" key="11">
    <source>
        <dbReference type="SMART" id="SM01280"/>
    </source>
</evidence>
<keyword evidence="4" id="KW-0235">DNA replication</keyword>
<evidence type="ECO:0000256" key="8">
    <source>
        <dbReference type="ARBA" id="ARBA00023242"/>
    </source>
</evidence>
<feature type="compositionally biased region" description="Basic and acidic residues" evidence="10">
    <location>
        <begin position="518"/>
        <end position="533"/>
    </location>
</feature>
<dbReference type="InterPro" id="IPR015411">
    <property type="entry name" value="Rep_factor_Mcm10_C"/>
</dbReference>
<keyword evidence="13" id="KW-1185">Reference proteome</keyword>
<sequence length="1079" mass="122414">MMENSENSDPLESLLAAFDNDAIPKTNKLKETNLFEHETNQPKPTATSTKNSLIHSGDTDSSDDEDSRNWEDSKYSQHGRDIKKLLEQNNTSNTNNVETKRVSNWKKPISTNPIPKVIKPPETQVKHDVFTDPIFGLRIIKPLISSATLKERMIGRDSVNFYGLSKYIQTKSRDKDWVIAGVIVNKTVPKVSQKGNKFSMWTLSDLKDDIKTICMYLFSGANEQLWKTSVGTVVGILNPDVLENKSKYDVASLSVNNAQKVMIFGQSKDFGTCKSTKKNGEKCTAIVNKSKCEYCIYHIKQEYQKCSIRSDIQSSFGGRGLTALRNKVLGKNEVFYAGKSYTAVPAKKSKKLEAKDNMRLTSLLERNPVLETKIKTAKKKAAPRLEVSAAQRLRDIQLLEKLREPSDLPAKTKFDGVQSAEVTVEDAKNLATSVLNKLKAKQQSNNPSNTQTEPTKLTHLTDHVPKLSGFDTGVVDLSKPIARRTDRAKEKAIRLVQKSGPIKKVDPNSTRGSGVKRPIAEPELHPEPKKPKTDSTSFQSERFKKIMAAASNHQDLVESRDEEEKEKYFKKLEMKENMEEKMINTHKVACKAVKCLQCKYVSFSASDRCKTERHNLKVFDAVKRFYKCGHCQNRTVCLEIVPLKACSNCGTAEWIKTGMMKEKLITSSHNLSIRGGEQKNVNSDIIGANLDLLVCKRFNEVGKTMLSRGFVQLEKRHAKLYKQVKLFLPRRESERKSHHLARHFDILQAVETRISMLNMTYVKFMESNLLCFIPGKVLDEIKNVLNLVQSADSPPRTHQVLQELRDLSSMAMEHFDEQILPKVKERVDKRSAFSYGSVASGTNSSRLVISHQSLSNEIHKVKKQSKTQKHHISFLTQTTQKLFQKHRKQNMRVKAQAAKIREQDKKIREQDRKIQEQSAKIQDQEATLADIKRHLDEWDQKYKERSSAEHFADFKKHIEEWDEKYKDFTAEFERARDELLASVSYKPTARPRQVVEAEPERKRKSNVAVEVPVKRSKAVEAVGDGENAADVRKGGGGSDHGEAGTVEKELKSLIETVLNQPVGCAKNRKRKMAEDIDLK</sequence>
<dbReference type="GO" id="GO:0003688">
    <property type="term" value="F:DNA replication origin binding"/>
    <property type="evidence" value="ECO:0007669"/>
    <property type="project" value="TreeGrafter"/>
</dbReference>
<evidence type="ECO:0000256" key="6">
    <source>
        <dbReference type="ARBA" id="ARBA00022771"/>
    </source>
</evidence>
<dbReference type="InterPro" id="IPR056791">
    <property type="entry name" value="Znf_Mcm10_C"/>
</dbReference>
<dbReference type="Proteomes" id="UP001153712">
    <property type="component" value="Chromosome 6"/>
</dbReference>
<evidence type="ECO:0000256" key="4">
    <source>
        <dbReference type="ARBA" id="ARBA00022705"/>
    </source>
</evidence>
<evidence type="ECO:0000256" key="9">
    <source>
        <dbReference type="SAM" id="Coils"/>
    </source>
</evidence>
<feature type="region of interest" description="Disordered" evidence="10">
    <location>
        <begin position="1"/>
        <end position="108"/>
    </location>
</feature>
<keyword evidence="9" id="KW-0175">Coiled coil</keyword>
<keyword evidence="7" id="KW-0862">Zinc</keyword>
<dbReference type="Gene3D" id="2.40.50.140">
    <property type="entry name" value="Nucleic acid-binding proteins"/>
    <property type="match status" value="1"/>
</dbReference>
<dbReference type="InterPro" id="IPR015408">
    <property type="entry name" value="Znf_Mcm10/DnaG"/>
</dbReference>
<keyword evidence="6" id="KW-0863">Zinc-finger</keyword>
<comment type="subcellular location">
    <subcellularLocation>
        <location evidence="1">Nucleus</location>
    </subcellularLocation>
</comment>
<feature type="region of interest" description="Disordered" evidence="10">
    <location>
        <begin position="1020"/>
        <end position="1047"/>
    </location>
</feature>
<dbReference type="SMART" id="SM01280">
    <property type="entry name" value="Mcm10"/>
    <property type="match status" value="1"/>
</dbReference>
<dbReference type="InterPro" id="IPR055065">
    <property type="entry name" value="OB_MCM10"/>
</dbReference>
<dbReference type="Pfam" id="PF09332">
    <property type="entry name" value="Mcm10"/>
    <property type="match status" value="1"/>
</dbReference>
<gene>
    <name evidence="12" type="ORF">PHYEVI_LOCUS9793</name>
</gene>
<dbReference type="InterPro" id="IPR012340">
    <property type="entry name" value="NA-bd_OB-fold"/>
</dbReference>
<dbReference type="GO" id="GO:0008270">
    <property type="term" value="F:zinc ion binding"/>
    <property type="evidence" value="ECO:0007669"/>
    <property type="project" value="UniProtKB-KW"/>
</dbReference>
<evidence type="ECO:0000256" key="7">
    <source>
        <dbReference type="ARBA" id="ARBA00022833"/>
    </source>
</evidence>
<evidence type="ECO:0000256" key="5">
    <source>
        <dbReference type="ARBA" id="ARBA00022723"/>
    </source>
</evidence>
<dbReference type="GO" id="GO:0003697">
    <property type="term" value="F:single-stranded DNA binding"/>
    <property type="evidence" value="ECO:0007669"/>
    <property type="project" value="InterPro"/>
</dbReference>
<dbReference type="InterPro" id="IPR040184">
    <property type="entry name" value="Mcm10"/>
</dbReference>
<dbReference type="Pfam" id="PF09329">
    <property type="entry name" value="zf-primase"/>
    <property type="match status" value="1"/>
</dbReference>
<dbReference type="PANTHER" id="PTHR13454">
    <property type="entry name" value="PROTEIN MCM10 HOMOLOG"/>
    <property type="match status" value="1"/>
</dbReference>
<evidence type="ECO:0000313" key="12">
    <source>
        <dbReference type="EMBL" id="CAG9863507.1"/>
    </source>
</evidence>
<feature type="domain" description="Replication factor Mcm10 C-terminal" evidence="11">
    <location>
        <begin position="358"/>
        <end position="683"/>
    </location>
</feature>
<evidence type="ECO:0000256" key="1">
    <source>
        <dbReference type="ARBA" id="ARBA00004123"/>
    </source>
</evidence>
<organism evidence="12 13">
    <name type="scientific">Phyllotreta striolata</name>
    <name type="common">Striped flea beetle</name>
    <name type="synonym">Crioceris striolata</name>
    <dbReference type="NCBI Taxonomy" id="444603"/>
    <lineage>
        <taxon>Eukaryota</taxon>
        <taxon>Metazoa</taxon>
        <taxon>Ecdysozoa</taxon>
        <taxon>Arthropoda</taxon>
        <taxon>Hexapoda</taxon>
        <taxon>Insecta</taxon>
        <taxon>Pterygota</taxon>
        <taxon>Neoptera</taxon>
        <taxon>Endopterygota</taxon>
        <taxon>Coleoptera</taxon>
        <taxon>Polyphaga</taxon>
        <taxon>Cucujiformia</taxon>
        <taxon>Chrysomeloidea</taxon>
        <taxon>Chrysomelidae</taxon>
        <taxon>Galerucinae</taxon>
        <taxon>Alticini</taxon>
        <taxon>Phyllotreta</taxon>
    </lineage>
</organism>
<dbReference type="Pfam" id="PF24863">
    <property type="entry name" value="zf-CCCH_Mcm10"/>
    <property type="match status" value="1"/>
</dbReference>
<name>A0A9N9XVD8_PHYSR</name>
<keyword evidence="5" id="KW-0479">Metal-binding</keyword>
<feature type="compositionally biased region" description="Polar residues" evidence="10">
    <location>
        <begin position="1"/>
        <end position="10"/>
    </location>
</feature>
<feature type="compositionally biased region" description="Basic and acidic residues" evidence="10">
    <location>
        <begin position="28"/>
        <end position="40"/>
    </location>
</feature>
<keyword evidence="8" id="KW-0539">Nucleus</keyword>
<feature type="compositionally biased region" description="Polar residues" evidence="10">
    <location>
        <begin position="87"/>
        <end position="97"/>
    </location>
</feature>
<evidence type="ECO:0000256" key="2">
    <source>
        <dbReference type="ARBA" id="ARBA00009679"/>
    </source>
</evidence>
<protein>
    <recommendedName>
        <fullName evidence="3">Protein MCM10 homolog</fullName>
    </recommendedName>
</protein>
<dbReference type="OrthoDB" id="5860767at2759"/>
<dbReference type="GO" id="GO:0006270">
    <property type="term" value="P:DNA replication initiation"/>
    <property type="evidence" value="ECO:0007669"/>
    <property type="project" value="InterPro"/>
</dbReference>
<dbReference type="Pfam" id="PF22379">
    <property type="entry name" value="OB_MCM10"/>
    <property type="match status" value="1"/>
</dbReference>
<dbReference type="GO" id="GO:0043596">
    <property type="term" value="C:nuclear replication fork"/>
    <property type="evidence" value="ECO:0007669"/>
    <property type="project" value="TreeGrafter"/>
</dbReference>
<dbReference type="AlphaFoldDB" id="A0A9N9XVD8"/>
<comment type="similarity">
    <text evidence="2">Belongs to the MCM10 family.</text>
</comment>
<accession>A0A9N9XVD8</accession>
<evidence type="ECO:0000256" key="10">
    <source>
        <dbReference type="SAM" id="MobiDB-lite"/>
    </source>
</evidence>
<feature type="region of interest" description="Disordered" evidence="10">
    <location>
        <begin position="497"/>
        <end position="539"/>
    </location>
</feature>
<feature type="compositionally biased region" description="Polar residues" evidence="10">
    <location>
        <begin position="41"/>
        <end position="54"/>
    </location>
</feature>
<evidence type="ECO:0000313" key="13">
    <source>
        <dbReference type="Proteomes" id="UP001153712"/>
    </source>
</evidence>
<feature type="compositionally biased region" description="Basic and acidic residues" evidence="10">
    <location>
        <begin position="1029"/>
        <end position="1047"/>
    </location>
</feature>
<dbReference type="PANTHER" id="PTHR13454:SF11">
    <property type="entry name" value="PROTEIN MCM10 HOMOLOG"/>
    <property type="match status" value="1"/>
</dbReference>
<proteinExistence type="inferred from homology"/>
<feature type="compositionally biased region" description="Basic and acidic residues" evidence="10">
    <location>
        <begin position="67"/>
        <end position="86"/>
    </location>
</feature>
<dbReference type="EMBL" id="OU900099">
    <property type="protein sequence ID" value="CAG9863507.1"/>
    <property type="molecule type" value="Genomic_DNA"/>
</dbReference>
<evidence type="ECO:0000256" key="3">
    <source>
        <dbReference type="ARBA" id="ARBA00017770"/>
    </source>
</evidence>